<organism evidence="2 3">
    <name type="scientific">Vibrio europaeus</name>
    <dbReference type="NCBI Taxonomy" id="300876"/>
    <lineage>
        <taxon>Bacteria</taxon>
        <taxon>Pseudomonadati</taxon>
        <taxon>Pseudomonadota</taxon>
        <taxon>Gammaproteobacteria</taxon>
        <taxon>Vibrionales</taxon>
        <taxon>Vibrionaceae</taxon>
        <taxon>Vibrio</taxon>
        <taxon>Vibrio oreintalis group</taxon>
    </lineage>
</organism>
<dbReference type="InterPro" id="IPR007047">
    <property type="entry name" value="Flp_Fap"/>
</dbReference>
<dbReference type="EMBL" id="CP053541">
    <property type="protein sequence ID" value="QJY35878.1"/>
    <property type="molecule type" value="Genomic_DNA"/>
</dbReference>
<evidence type="ECO:0000256" key="1">
    <source>
        <dbReference type="SAM" id="Phobius"/>
    </source>
</evidence>
<keyword evidence="1" id="KW-0812">Transmembrane</keyword>
<keyword evidence="1" id="KW-0472">Membrane</keyword>
<keyword evidence="1" id="KW-1133">Transmembrane helix</keyword>
<dbReference type="AlphaFoldDB" id="A0AAE7ASB4"/>
<dbReference type="Proteomes" id="UP000501443">
    <property type="component" value="Chromosome 1"/>
</dbReference>
<evidence type="ECO:0000313" key="3">
    <source>
        <dbReference type="Proteomes" id="UP000501443"/>
    </source>
</evidence>
<accession>A0AAE7ASB4</accession>
<dbReference type="Pfam" id="PF04964">
    <property type="entry name" value="Flp_Fap"/>
    <property type="match status" value="1"/>
</dbReference>
<feature type="transmembrane region" description="Helical" evidence="1">
    <location>
        <begin position="25"/>
        <end position="44"/>
    </location>
</feature>
<dbReference type="RefSeq" id="WP_171801374.1">
    <property type="nucleotide sequence ID" value="NZ_CP053541.1"/>
</dbReference>
<protein>
    <submittedName>
        <fullName evidence="2">Flp family type IVb pilin</fullName>
    </submittedName>
</protein>
<sequence>MLTKLFVNAKLALENYKNDDRGVTAIEYGLIAAGVAVVVGAAFLGEDSISTRLSNIFDSVKDALVAGTPKA</sequence>
<proteinExistence type="predicted"/>
<gene>
    <name evidence="2" type="ORF">HOO69_04325</name>
</gene>
<reference evidence="2 3" key="1">
    <citation type="submission" date="2020-05" db="EMBL/GenBank/DDBJ databases">
        <title>First description outside Europe of the emergent pathogen for shellfish aquaculture Vibrio europaeus.</title>
        <authorList>
            <person name="Dubert J."/>
            <person name="Rojas R."/>
        </authorList>
    </citation>
    <scope>NUCLEOTIDE SEQUENCE [LARGE SCALE GENOMIC DNA]</scope>
    <source>
        <strain evidence="2 3">NPI-1</strain>
    </source>
</reference>
<name>A0AAE7ASB4_9VIBR</name>
<evidence type="ECO:0000313" key="2">
    <source>
        <dbReference type="EMBL" id="QJY35878.1"/>
    </source>
</evidence>